<dbReference type="InterPro" id="IPR049900">
    <property type="entry name" value="PKS_mFAS_DH"/>
</dbReference>
<dbReference type="Gene3D" id="3.10.129.110">
    <property type="entry name" value="Polyketide synthase dehydratase"/>
    <property type="match status" value="1"/>
</dbReference>
<dbReference type="InterPro" id="IPR014043">
    <property type="entry name" value="Acyl_transferase_dom"/>
</dbReference>
<feature type="active site" description="Proton donor; for dehydratase activity" evidence="6">
    <location>
        <position position="1113"/>
    </location>
</feature>
<feature type="region of interest" description="N-terminal hotdog fold" evidence="6">
    <location>
        <begin position="906"/>
        <end position="1028"/>
    </location>
</feature>
<dbReference type="InterPro" id="IPR042104">
    <property type="entry name" value="PKS_dehydratase_sf"/>
</dbReference>
<dbReference type="SUPFAM" id="SSF52777">
    <property type="entry name" value="CoA-dependent acyltransferases"/>
    <property type="match status" value="2"/>
</dbReference>
<dbReference type="InterPro" id="IPR049551">
    <property type="entry name" value="PKS_DH_C"/>
</dbReference>
<dbReference type="InterPro" id="IPR023213">
    <property type="entry name" value="CAT-like_dom_sf"/>
</dbReference>
<evidence type="ECO:0000256" key="4">
    <source>
        <dbReference type="ARBA" id="ARBA00023026"/>
    </source>
</evidence>
<keyword evidence="5" id="KW-0511">Multifunctional enzyme</keyword>
<dbReference type="Gene3D" id="3.30.559.30">
    <property type="entry name" value="Nonribosomal peptide synthetase, condensation domain"/>
    <property type="match status" value="1"/>
</dbReference>
<proteinExistence type="predicted"/>
<dbReference type="SUPFAM" id="SSF55048">
    <property type="entry name" value="Probable ACP-binding domain of malonyl-CoA ACP transacylase"/>
    <property type="match status" value="1"/>
</dbReference>
<dbReference type="CDD" id="cd00833">
    <property type="entry name" value="PKS"/>
    <property type="match status" value="1"/>
</dbReference>
<dbReference type="InterPro" id="IPR016036">
    <property type="entry name" value="Malonyl_transacylase_ACP-bd"/>
</dbReference>
<dbReference type="Pfam" id="PF00698">
    <property type="entry name" value="Acyl_transf_1"/>
    <property type="match status" value="1"/>
</dbReference>
<dbReference type="InParanoid" id="A0A0C3F102"/>
<dbReference type="InterPro" id="IPR001227">
    <property type="entry name" value="Ac_transferase_dom_sf"/>
</dbReference>
<dbReference type="PANTHER" id="PTHR43775">
    <property type="entry name" value="FATTY ACID SYNTHASE"/>
    <property type="match status" value="1"/>
</dbReference>
<dbReference type="Gene3D" id="3.40.366.10">
    <property type="entry name" value="Malonyl-Coenzyme A Acyl Carrier Protein, domain 2"/>
    <property type="match status" value="1"/>
</dbReference>
<feature type="domain" description="Ketosynthase family 3 (KS3)" evidence="9">
    <location>
        <begin position="4"/>
        <end position="428"/>
    </location>
</feature>
<dbReference type="InterPro" id="IPR009081">
    <property type="entry name" value="PP-bd_ACP"/>
</dbReference>
<dbReference type="Pfam" id="PF02801">
    <property type="entry name" value="Ketoacyl-synt_C"/>
    <property type="match status" value="1"/>
</dbReference>
<evidence type="ECO:0000256" key="3">
    <source>
        <dbReference type="ARBA" id="ARBA00022679"/>
    </source>
</evidence>
<feature type="domain" description="PKS/mFAS DH" evidence="10">
    <location>
        <begin position="906"/>
        <end position="1210"/>
    </location>
</feature>
<dbReference type="Pfam" id="PF00550">
    <property type="entry name" value="PP-binding"/>
    <property type="match status" value="1"/>
</dbReference>
<sequence>MSAEVPVAIVGIGCKFPGGADTKELYYEFLRGKGDGMVKPPPDRWDHSEWQGGEDEPGKYNSAMVGFVNDIDIFDSLEFGISKKEAEYMDPSLRVTLEVAHQALMDSGVDYRGSNTGVYFAQLLTSTGELIDDRYDINNFHGLGKCIALRANRVSFTFDLRGPSLTVDTACSSAATAMHIALSAIILGDINQALIIGGNTIVHPQHMVAFSKLGVLSPTGSSKSFDASADGYARAEGFAAVLVKRLDKAIADGDHIYSIITGSSINSNGKGASPTMPVGIRQVETITQAYLRANRKPSEAFYVELHATGTSVGDPIEANAAGKVFAEGRHKEKPLKIGSVKSNIGHTEGCSFLASLIKVSLMLKQKEIIPNIHYVTPNPRINFANLLMDVQTEVEPLTADLAAPDGKWVASVSCHGIGGSNAHVVVESFESTLVPAPTTQIMATRTSSPNPMYLFILAGNTEQAISRWKDSLVAAYGEMTDNRFLRSLSYDLARLSRTSSVRAFAIGSTISTGLGLSKPVNVNPKASPKLCLVFAGQGPQHIHMGKTLFSTFPAFSDSIIRSDNILVEKYGKESFLKQSGLFVPGEEASLPENGVWAVRDTVYSIVFVQLAFVDLLQNLGIEYDYVVGHSLGEVAMGYASGYYGRETAIGIAIARAEAMKRAEGNGSMAALGVSLQKAKSMIKEVLRDAQEADGLWVAAINSPQAVTVAGKKELIDALVTLAEGLDNVSATKLRVSCAFHTPLMEPYEEIFRAGVNGIFSGGTHSPLTPVMSTVDGKWLDRDFDADYCWDNICRPVLFGNAIHKIASEHDDGGVLFMEIAPHPVLKVYIEQCGGKPINLIRRPNPKHPAQNTGEHHQFLQGIGHLLTSGFKSVDLAKLCADPDGIQDFIKCQLPKYPLNRTLCWAESELPRSVRLRQRPRPLSSSEFRLSVDTHPDLVGHIIFDATVFPASGYLESILENGAMVVKDVHFNRPLVLNRHGSSPAFVGCITRDDKWEFRGATTGAFDNGHVQLDTDYASGSFLPQNIRFDPNNPKLLDVDSMLSLARGSISGAEFYGALPSAYGYKDHFRHCIQEIHEVPDQNSWFGLAYLVKLQIGPHNFLDQGYVIHPSILDSIIHSALVMFINMETKSSDFNGVFLPVKVDTVSRWDSDKFVDFDPGLQGIVWSYFTVRNFAPEGPLTFDYVVANSEKQVLLTMEGFETVPAPHDAVADIGIAERLTIIWQRKVFPSSNIALHSVGSPDAPSCLRSTFETLIANAQTAGRHVVRVLDLDQYLEIAKVLDASLVSFLTKGIFVEYFFEVASARDTDAKAWSLEHSYVRPFVVDASDDSKSAAFLSSFDVLLQTIDLSRVPSGLEEYLKYLVPSGVILFLVSSPTSSNTTNDDSGDQQCRLSDLLQQLRALPRVEVSVADFNAKDALILVRSTAVGGRMEELPSDDVVIHHFKHGNEGQLVEIVKSLSASSELWIVGNDDAPGCGAMGITACVAAESPDFTVRTLLFENHNITPEARAEIIHSLRRSPLLLERHLKYSCDGELFVRRLVYGSPEVKAVTAAGILASTSKGQVVPYFPRNIGPTEAQVSVNALGIDNLSGDTALFAFVGKITHLGANVTNVSHGTNVVGVVNGAITDIVVVDQTSIIALPSNLIDNDAAALPITALPAWYALLETTRITDKSAVLIHDAGSRIGLGAVQLCQRFGAKFFCTVATDADAVELSTRQDVDKQSIVVLLPGDNIRSTVQTWLAMNNCVGFDVIFNPQGSSAFTTGIDFLKPAGHYIHNQKSPSDPVDLPSGAPTTHVINLSNLVEHYPAKMASILSSLLVEHTSSPFRLPSHIVSFSQLASSATPPTSPFASLVAIPERPRAIDINPTGQLFDPRKIYLLLGGSSELGIRITSWMVSHGALHFILTSRRGSEALSKMDLMYLHHLKLANVEVEVIAADARNREEMVAVIDRANEIAPIGGIFLMTVVLRDAAFSHLTQESFDDVYLSKVHALNTLLSCVNPADLEFLLLFSTIATVFGNAGQAAYCASQSYLDQIAETLPNTISISLPAITDAGIFKRLIQSMKGQAQAELLAKAGISTAQACNFIGDSLCRRISHYVPMATLENIPRFFPTCEPLFYSHLLPKRPMEGGEGNTETLSPTTLLCAIVGLRPEQIDENTVVSSYGIDSLGAVRFSAELKKHFNIKISQIELLGSATIALLNEKQRTAGIASADSGEEDDDGTMKYGAPLTAILDERLAYGEAYTTDATPHQCRLWRAQAEFDNAGKRTANQHETTVWGTHEGFFLVIAFAKPLDVDSMRSAIDEIVQRHGALRTSFSLSEEGKLKQTIHPALEFETEVVDLSSEVDPREKAYEISQAAHRNPNFLLDRLPLLVFTIFDLGDGEWAFNLIFHHIIMDEKSLATIFYELFTLYFRGFDSLPPPKLHYSDFSDWLLRTSESHNRLRNDQLEFWAESLKDVQTLRLSLVTPSSESLSPITHIETVIDPHTLERYHALLREVGVTPFSGFFAVYNVLLFKYSSQASFVVGTPAMQPSLSKLANVVGFFTNILPVKTNIDVDQTFSQYLDAFKADLMKSFGNGDVAYEEILSRDKDRSPFGGYFAHVFKFGGMNLNGIEQVMNAAQELTSDDIQVQSITPLPNIGHQYEVHLTVHNETGHVALEFDNHLLSEESARLLLNGYATLIRNLGRDPHIKISHVSATTNQDDGLGI</sequence>
<dbReference type="PROSITE" id="PS52004">
    <property type="entry name" value="KS3_2"/>
    <property type="match status" value="1"/>
</dbReference>
<dbReference type="InterPro" id="IPR020841">
    <property type="entry name" value="PKS_Beta-ketoAc_synthase_dom"/>
</dbReference>
<dbReference type="InterPro" id="IPR020843">
    <property type="entry name" value="ER"/>
</dbReference>
<keyword evidence="4" id="KW-0843">Virulence</keyword>
<dbReference type="SUPFAM" id="SSF53901">
    <property type="entry name" value="Thiolase-like"/>
    <property type="match status" value="1"/>
</dbReference>
<dbReference type="InterPro" id="IPR011032">
    <property type="entry name" value="GroES-like_sf"/>
</dbReference>
<reference evidence="12" key="2">
    <citation type="submission" date="2015-01" db="EMBL/GenBank/DDBJ databases">
        <title>Evolutionary Origins and Diversification of the Mycorrhizal Mutualists.</title>
        <authorList>
            <consortium name="DOE Joint Genome Institute"/>
            <consortium name="Mycorrhizal Genomics Consortium"/>
            <person name="Kohler A."/>
            <person name="Kuo A."/>
            <person name="Nagy L.G."/>
            <person name="Floudas D."/>
            <person name="Copeland A."/>
            <person name="Barry K.W."/>
            <person name="Cichocki N."/>
            <person name="Veneault-Fourrey C."/>
            <person name="LaButti K."/>
            <person name="Lindquist E.A."/>
            <person name="Lipzen A."/>
            <person name="Lundell T."/>
            <person name="Morin E."/>
            <person name="Murat C."/>
            <person name="Riley R."/>
            <person name="Ohm R."/>
            <person name="Sun H."/>
            <person name="Tunlid A."/>
            <person name="Henrissat B."/>
            <person name="Grigoriev I.V."/>
            <person name="Hibbett D.S."/>
            <person name="Martin F."/>
        </authorList>
    </citation>
    <scope>NUCLEOTIDE SEQUENCE [LARGE SCALE GENOMIC DNA]</scope>
    <source>
        <strain evidence="12">F 1598</strain>
    </source>
</reference>
<evidence type="ECO:0000313" key="12">
    <source>
        <dbReference type="Proteomes" id="UP000054166"/>
    </source>
</evidence>
<name>A0A0C3F102_PILCF</name>
<keyword evidence="3" id="KW-0808">Transferase</keyword>
<dbReference type="InterPro" id="IPR032821">
    <property type="entry name" value="PKS_assoc"/>
</dbReference>
<dbReference type="Pfam" id="PF16197">
    <property type="entry name" value="KAsynt_C_assoc"/>
    <property type="match status" value="1"/>
</dbReference>
<dbReference type="Pfam" id="PF08659">
    <property type="entry name" value="KR"/>
    <property type="match status" value="1"/>
</dbReference>
<dbReference type="HOGENOM" id="CLU_000022_68_0_1"/>
<dbReference type="InterPro" id="IPR014031">
    <property type="entry name" value="Ketoacyl_synth_C"/>
</dbReference>
<dbReference type="InterPro" id="IPR013968">
    <property type="entry name" value="PKS_KR"/>
</dbReference>
<feature type="region of interest" description="Disordered" evidence="7">
    <location>
        <begin position="38"/>
        <end position="57"/>
    </location>
</feature>
<dbReference type="InterPro" id="IPR050091">
    <property type="entry name" value="PKS_NRPS_Biosynth_Enz"/>
</dbReference>
<dbReference type="Proteomes" id="UP000054166">
    <property type="component" value="Unassembled WGS sequence"/>
</dbReference>
<keyword evidence="12" id="KW-1185">Reference proteome</keyword>
<keyword evidence="1" id="KW-0596">Phosphopantetheine</keyword>
<feature type="active site" description="Proton acceptor; for dehydratase activity" evidence="6">
    <location>
        <position position="940"/>
    </location>
</feature>
<dbReference type="InterPro" id="IPR014030">
    <property type="entry name" value="Ketoacyl_synth_N"/>
</dbReference>
<dbReference type="InterPro" id="IPR057326">
    <property type="entry name" value="KR_dom"/>
</dbReference>
<feature type="region of interest" description="C-terminal hotdog fold" evidence="6">
    <location>
        <begin position="1046"/>
        <end position="1210"/>
    </location>
</feature>
<dbReference type="Gene3D" id="3.40.50.720">
    <property type="entry name" value="NAD(P)-binding Rossmann-like Domain"/>
    <property type="match status" value="1"/>
</dbReference>
<dbReference type="PROSITE" id="PS50075">
    <property type="entry name" value="CARRIER"/>
    <property type="match status" value="1"/>
</dbReference>
<dbReference type="InterPro" id="IPR001242">
    <property type="entry name" value="Condensation_dom"/>
</dbReference>
<keyword evidence="2" id="KW-0597">Phosphoprotein</keyword>
<accession>A0A0C3F102</accession>
<dbReference type="SUPFAM" id="SSF47336">
    <property type="entry name" value="ACP-like"/>
    <property type="match status" value="1"/>
</dbReference>
<dbReference type="Gene3D" id="1.10.1200.10">
    <property type="entry name" value="ACP-like"/>
    <property type="match status" value="1"/>
</dbReference>
<evidence type="ECO:0000313" key="11">
    <source>
        <dbReference type="EMBL" id="KIM73844.1"/>
    </source>
</evidence>
<dbReference type="SMART" id="SM00822">
    <property type="entry name" value="PKS_KR"/>
    <property type="match status" value="1"/>
</dbReference>
<dbReference type="GO" id="GO:0004315">
    <property type="term" value="F:3-oxoacyl-[acyl-carrier-protein] synthase activity"/>
    <property type="evidence" value="ECO:0007669"/>
    <property type="project" value="InterPro"/>
</dbReference>
<dbReference type="SUPFAM" id="SSF51735">
    <property type="entry name" value="NAD(P)-binding Rossmann-fold domains"/>
    <property type="match status" value="2"/>
</dbReference>
<dbReference type="GO" id="GO:0006633">
    <property type="term" value="P:fatty acid biosynthetic process"/>
    <property type="evidence" value="ECO:0007669"/>
    <property type="project" value="InterPro"/>
</dbReference>
<dbReference type="Pfam" id="PF00109">
    <property type="entry name" value="ketoacyl-synt"/>
    <property type="match status" value="1"/>
</dbReference>
<protein>
    <submittedName>
        <fullName evidence="11">Polyketide synthetase</fullName>
    </submittedName>
</protein>
<dbReference type="InterPro" id="IPR018201">
    <property type="entry name" value="Ketoacyl_synth_AS"/>
</dbReference>
<dbReference type="Pfam" id="PF14765">
    <property type="entry name" value="PS-DH"/>
    <property type="match status" value="1"/>
</dbReference>
<evidence type="ECO:0000259" key="10">
    <source>
        <dbReference type="PROSITE" id="PS52019"/>
    </source>
</evidence>
<feature type="compositionally biased region" description="Basic and acidic residues" evidence="7">
    <location>
        <begin position="38"/>
        <end position="49"/>
    </location>
</feature>
<gene>
    <name evidence="11" type="primary">pks4</name>
    <name evidence="11" type="ORF">PILCRDRAFT_828735</name>
</gene>
<dbReference type="InterPro" id="IPR016035">
    <property type="entry name" value="Acyl_Trfase/lysoPLipase"/>
</dbReference>
<dbReference type="SMART" id="SM00829">
    <property type="entry name" value="PKS_ER"/>
    <property type="match status" value="1"/>
</dbReference>
<dbReference type="SUPFAM" id="SSF50129">
    <property type="entry name" value="GroES-like"/>
    <property type="match status" value="1"/>
</dbReference>
<organism evidence="11 12">
    <name type="scientific">Piloderma croceum (strain F 1598)</name>
    <dbReference type="NCBI Taxonomy" id="765440"/>
    <lineage>
        <taxon>Eukaryota</taxon>
        <taxon>Fungi</taxon>
        <taxon>Dikarya</taxon>
        <taxon>Basidiomycota</taxon>
        <taxon>Agaricomycotina</taxon>
        <taxon>Agaricomycetes</taxon>
        <taxon>Agaricomycetidae</taxon>
        <taxon>Atheliales</taxon>
        <taxon>Atheliaceae</taxon>
        <taxon>Piloderma</taxon>
    </lineage>
</organism>
<dbReference type="GO" id="GO:0016491">
    <property type="term" value="F:oxidoreductase activity"/>
    <property type="evidence" value="ECO:0007669"/>
    <property type="project" value="InterPro"/>
</dbReference>
<evidence type="ECO:0000259" key="9">
    <source>
        <dbReference type="PROSITE" id="PS52004"/>
    </source>
</evidence>
<dbReference type="SMART" id="SM00827">
    <property type="entry name" value="PKS_AT"/>
    <property type="match status" value="1"/>
</dbReference>
<dbReference type="STRING" id="765440.A0A0C3F102"/>
<evidence type="ECO:0000259" key="8">
    <source>
        <dbReference type="PROSITE" id="PS50075"/>
    </source>
</evidence>
<dbReference type="PROSITE" id="PS52019">
    <property type="entry name" value="PKS_MFAS_DH"/>
    <property type="match status" value="1"/>
</dbReference>
<dbReference type="InterPro" id="IPR016039">
    <property type="entry name" value="Thiolase-like"/>
</dbReference>
<reference evidence="11 12" key="1">
    <citation type="submission" date="2014-04" db="EMBL/GenBank/DDBJ databases">
        <authorList>
            <consortium name="DOE Joint Genome Institute"/>
            <person name="Kuo A."/>
            <person name="Tarkka M."/>
            <person name="Buscot F."/>
            <person name="Kohler A."/>
            <person name="Nagy L.G."/>
            <person name="Floudas D."/>
            <person name="Copeland A."/>
            <person name="Barry K.W."/>
            <person name="Cichocki N."/>
            <person name="Veneault-Fourrey C."/>
            <person name="LaButti K."/>
            <person name="Lindquist E.A."/>
            <person name="Lipzen A."/>
            <person name="Lundell T."/>
            <person name="Morin E."/>
            <person name="Murat C."/>
            <person name="Sun H."/>
            <person name="Tunlid A."/>
            <person name="Henrissat B."/>
            <person name="Grigoriev I.V."/>
            <person name="Hibbett D.S."/>
            <person name="Martin F."/>
            <person name="Nordberg H.P."/>
            <person name="Cantor M.N."/>
            <person name="Hua S.X."/>
        </authorList>
    </citation>
    <scope>NUCLEOTIDE SEQUENCE [LARGE SCALE GENOMIC DNA]</scope>
    <source>
        <strain evidence="11 12">F 1598</strain>
    </source>
</reference>
<feature type="domain" description="Carrier" evidence="8">
    <location>
        <begin position="2129"/>
        <end position="2203"/>
    </location>
</feature>
<dbReference type="Gene3D" id="3.30.559.10">
    <property type="entry name" value="Chloramphenicol acetyltransferase-like domain"/>
    <property type="match status" value="1"/>
</dbReference>
<evidence type="ECO:0000256" key="2">
    <source>
        <dbReference type="ARBA" id="ARBA00022553"/>
    </source>
</evidence>
<evidence type="ECO:0000256" key="6">
    <source>
        <dbReference type="PROSITE-ProRule" id="PRU01363"/>
    </source>
</evidence>
<evidence type="ECO:0000256" key="1">
    <source>
        <dbReference type="ARBA" id="ARBA00022450"/>
    </source>
</evidence>
<dbReference type="InterPro" id="IPR036291">
    <property type="entry name" value="NAD(P)-bd_dom_sf"/>
</dbReference>
<dbReference type="SMART" id="SM00825">
    <property type="entry name" value="PKS_KS"/>
    <property type="match status" value="1"/>
</dbReference>
<dbReference type="GO" id="GO:0004312">
    <property type="term" value="F:fatty acid synthase activity"/>
    <property type="evidence" value="ECO:0007669"/>
    <property type="project" value="TreeGrafter"/>
</dbReference>
<dbReference type="Gene3D" id="3.40.47.10">
    <property type="match status" value="1"/>
</dbReference>
<dbReference type="Gene3D" id="3.90.180.10">
    <property type="entry name" value="Medium-chain alcohol dehydrogenases, catalytic domain"/>
    <property type="match status" value="1"/>
</dbReference>
<dbReference type="EMBL" id="KN833072">
    <property type="protein sequence ID" value="KIM73844.1"/>
    <property type="molecule type" value="Genomic_DNA"/>
</dbReference>
<dbReference type="SUPFAM" id="SSF52151">
    <property type="entry name" value="FabD/lysophospholipase-like"/>
    <property type="match status" value="1"/>
</dbReference>
<evidence type="ECO:0000256" key="5">
    <source>
        <dbReference type="ARBA" id="ARBA00023268"/>
    </source>
</evidence>
<evidence type="ECO:0000256" key="7">
    <source>
        <dbReference type="SAM" id="MobiDB-lite"/>
    </source>
</evidence>
<dbReference type="OrthoDB" id="329835at2759"/>
<dbReference type="InterPro" id="IPR036736">
    <property type="entry name" value="ACP-like_sf"/>
</dbReference>
<dbReference type="PROSITE" id="PS00606">
    <property type="entry name" value="KS3_1"/>
    <property type="match status" value="1"/>
</dbReference>
<dbReference type="Pfam" id="PF00668">
    <property type="entry name" value="Condensation"/>
    <property type="match status" value="1"/>
</dbReference>
<dbReference type="PANTHER" id="PTHR43775:SF37">
    <property type="entry name" value="SI:DKEY-61P9.11"/>
    <property type="match status" value="1"/>
</dbReference>